<feature type="repeat" description="WD" evidence="4">
    <location>
        <begin position="437"/>
        <end position="471"/>
    </location>
</feature>
<protein>
    <recommendedName>
        <fullName evidence="3">Glutamate-rich WD repeat-containing protein 1</fullName>
    </recommendedName>
</protein>
<feature type="compositionally biased region" description="Polar residues" evidence="5">
    <location>
        <begin position="29"/>
        <end position="48"/>
    </location>
</feature>
<evidence type="ECO:0000256" key="3">
    <source>
        <dbReference type="ARBA" id="ARBA00040876"/>
    </source>
</evidence>
<dbReference type="PRINTS" id="PR00320">
    <property type="entry name" value="GPROTEINBRPT"/>
</dbReference>
<evidence type="ECO:0000256" key="1">
    <source>
        <dbReference type="ARBA" id="ARBA00022574"/>
    </source>
</evidence>
<reference evidence="7 8" key="1">
    <citation type="journal article" date="2020" name="ISME J.">
        <title>Uncovering the hidden diversity of litter-decomposition mechanisms in mushroom-forming fungi.</title>
        <authorList>
            <person name="Floudas D."/>
            <person name="Bentzer J."/>
            <person name="Ahren D."/>
            <person name="Johansson T."/>
            <person name="Persson P."/>
            <person name="Tunlid A."/>
        </authorList>
    </citation>
    <scope>NUCLEOTIDE SEQUENCE [LARGE SCALE GENOMIC DNA]</scope>
    <source>
        <strain evidence="7 8">CBS 406.79</strain>
    </source>
</reference>
<feature type="repeat" description="WD" evidence="4">
    <location>
        <begin position="384"/>
        <end position="426"/>
    </location>
</feature>
<dbReference type="SMART" id="SM00320">
    <property type="entry name" value="WD40"/>
    <property type="match status" value="5"/>
</dbReference>
<dbReference type="PANTHER" id="PTHR45903:SF1">
    <property type="entry name" value="GLUTAMATE-RICH WD REPEAT-CONTAINING PROTEIN 1"/>
    <property type="match status" value="1"/>
</dbReference>
<dbReference type="Proteomes" id="UP000518752">
    <property type="component" value="Unassembled WGS sequence"/>
</dbReference>
<feature type="compositionally biased region" description="Acidic residues" evidence="5">
    <location>
        <begin position="195"/>
        <end position="212"/>
    </location>
</feature>
<gene>
    <name evidence="7" type="ORF">D9757_004598</name>
</gene>
<sequence>MVNILRSSYLTTKFFLFLHPMSKRSATEAVSMSSKNEGQPLSKITSSGLRRDAPAEDEIGEFEDAWEDEIEEDEDVVDAEADSKDDGMDIDQVMPAIEESEEPPAAPDVFIPGKHTLAEDEILEPDESVYIMRHTTGVDWPCLSFDTLRDNLGEERQRFPHTVWIVTGTQADLAKNNELIVYKMGSLHKTQKTSDDDDEDEDDEDDDALDEDPIIEFRSIPHLGGVNRIRAQPLPASEPLPPHTQPYHAATWAETGNVHIWDLRPLIESLETPGYSLDKSRSSKPVFTINAHERTEGFAMDWASSGSSSLRLLTGDIQSKIFLTTSTVSGFNVLTQPFTSHTSSIEDIQWSPVEPIIFASCSSDKTIQIWDVRIKGRQSVAGIDPAHESDVNVISWNKSTSNLLVSGGDEGGIKVWDLRNVKKKGTSSPTPIPIASFDWHKEPITSIEWHPNDSSTFAASSADNIVSLWDLAVEQDDDEMNESSTSDVPAQMLFNHHQKDIKEIHWHPQISGAIISTGSEGFDVFSTIAT</sequence>
<dbReference type="GO" id="GO:0042254">
    <property type="term" value="P:ribosome biogenesis"/>
    <property type="evidence" value="ECO:0007669"/>
    <property type="project" value="TreeGrafter"/>
</dbReference>
<dbReference type="InterPro" id="IPR022052">
    <property type="entry name" value="Histone-bd_RBBP4-like_N"/>
</dbReference>
<dbReference type="EMBL" id="JAACJN010000029">
    <property type="protein sequence ID" value="KAF5388578.1"/>
    <property type="molecule type" value="Genomic_DNA"/>
</dbReference>
<keyword evidence="8" id="KW-1185">Reference proteome</keyword>
<dbReference type="AlphaFoldDB" id="A0A8H5HSC3"/>
<dbReference type="GO" id="GO:0005730">
    <property type="term" value="C:nucleolus"/>
    <property type="evidence" value="ECO:0007669"/>
    <property type="project" value="TreeGrafter"/>
</dbReference>
<dbReference type="InterPro" id="IPR020472">
    <property type="entry name" value="WD40_PAC1"/>
</dbReference>
<name>A0A8H5HSC3_9AGAR</name>
<comment type="caution">
    <text evidence="7">The sequence shown here is derived from an EMBL/GenBank/DDBJ whole genome shotgun (WGS) entry which is preliminary data.</text>
</comment>
<evidence type="ECO:0000256" key="5">
    <source>
        <dbReference type="SAM" id="MobiDB-lite"/>
    </source>
</evidence>
<organism evidence="7 8">
    <name type="scientific">Collybiopsis confluens</name>
    <dbReference type="NCBI Taxonomy" id="2823264"/>
    <lineage>
        <taxon>Eukaryota</taxon>
        <taxon>Fungi</taxon>
        <taxon>Dikarya</taxon>
        <taxon>Basidiomycota</taxon>
        <taxon>Agaricomycotina</taxon>
        <taxon>Agaricomycetes</taxon>
        <taxon>Agaricomycetidae</taxon>
        <taxon>Agaricales</taxon>
        <taxon>Marasmiineae</taxon>
        <taxon>Omphalotaceae</taxon>
        <taxon>Collybiopsis</taxon>
    </lineage>
</organism>
<feature type="region of interest" description="Disordered" evidence="5">
    <location>
        <begin position="29"/>
        <end position="57"/>
    </location>
</feature>
<dbReference type="OrthoDB" id="2161379at2759"/>
<dbReference type="PANTHER" id="PTHR45903">
    <property type="entry name" value="GLUTAMATE-RICH WD REPEAT-CONTAINING PROTEIN 1"/>
    <property type="match status" value="1"/>
</dbReference>
<feature type="domain" description="Histone-binding protein RBBP4-like N-terminal" evidence="6">
    <location>
        <begin position="120"/>
        <end position="187"/>
    </location>
</feature>
<dbReference type="SUPFAM" id="SSF50978">
    <property type="entry name" value="WD40 repeat-like"/>
    <property type="match status" value="1"/>
</dbReference>
<evidence type="ECO:0000259" key="6">
    <source>
        <dbReference type="Pfam" id="PF12265"/>
    </source>
</evidence>
<evidence type="ECO:0000256" key="4">
    <source>
        <dbReference type="PROSITE-ProRule" id="PRU00221"/>
    </source>
</evidence>
<dbReference type="PROSITE" id="PS50294">
    <property type="entry name" value="WD_REPEATS_REGION"/>
    <property type="match status" value="3"/>
</dbReference>
<dbReference type="Pfam" id="PF00400">
    <property type="entry name" value="WD40"/>
    <property type="match status" value="3"/>
</dbReference>
<feature type="region of interest" description="Disordered" evidence="5">
    <location>
        <begin position="189"/>
        <end position="212"/>
    </location>
</feature>
<dbReference type="InterPro" id="IPR036322">
    <property type="entry name" value="WD40_repeat_dom_sf"/>
</dbReference>
<dbReference type="InterPro" id="IPR015943">
    <property type="entry name" value="WD40/YVTN_repeat-like_dom_sf"/>
</dbReference>
<proteinExistence type="predicted"/>
<keyword evidence="1 4" id="KW-0853">WD repeat</keyword>
<keyword evidence="2" id="KW-0677">Repeat</keyword>
<dbReference type="PROSITE" id="PS50082">
    <property type="entry name" value="WD_REPEATS_2"/>
    <property type="match status" value="3"/>
</dbReference>
<dbReference type="Pfam" id="PF12265">
    <property type="entry name" value="CAF1C_H4-bd"/>
    <property type="match status" value="1"/>
</dbReference>
<evidence type="ECO:0000256" key="2">
    <source>
        <dbReference type="ARBA" id="ARBA00022737"/>
    </source>
</evidence>
<dbReference type="InterPro" id="IPR001680">
    <property type="entry name" value="WD40_rpt"/>
</dbReference>
<dbReference type="InterPro" id="IPR051972">
    <property type="entry name" value="Glutamate-rich_WD_repeat"/>
</dbReference>
<accession>A0A8H5HSC3</accession>
<dbReference type="Gene3D" id="2.130.10.10">
    <property type="entry name" value="YVTN repeat-like/Quinoprotein amine dehydrogenase"/>
    <property type="match status" value="1"/>
</dbReference>
<feature type="repeat" description="WD" evidence="4">
    <location>
        <begin position="338"/>
        <end position="373"/>
    </location>
</feature>
<evidence type="ECO:0000313" key="8">
    <source>
        <dbReference type="Proteomes" id="UP000518752"/>
    </source>
</evidence>
<evidence type="ECO:0000313" key="7">
    <source>
        <dbReference type="EMBL" id="KAF5388578.1"/>
    </source>
</evidence>